<dbReference type="PANTHER" id="PTHR35525:SF3">
    <property type="entry name" value="BLL6575 PROTEIN"/>
    <property type="match status" value="1"/>
</dbReference>
<comment type="caution">
    <text evidence="3">The sequence shown here is derived from an EMBL/GenBank/DDBJ whole genome shotgun (WGS) entry which is preliminary data.</text>
</comment>
<evidence type="ECO:0000256" key="1">
    <source>
        <dbReference type="SAM" id="MobiDB-lite"/>
    </source>
</evidence>
<evidence type="ECO:0000313" key="4">
    <source>
        <dbReference type="Proteomes" id="UP001183410"/>
    </source>
</evidence>
<reference evidence="4" key="1">
    <citation type="submission" date="2023-07" db="EMBL/GenBank/DDBJ databases">
        <title>30 novel species of actinomycetes from the DSMZ collection.</title>
        <authorList>
            <person name="Nouioui I."/>
        </authorList>
    </citation>
    <scope>NUCLEOTIDE SEQUENCE [LARGE SCALE GENOMIC DNA]</scope>
    <source>
        <strain evidence="4">DSM 44915</strain>
    </source>
</reference>
<dbReference type="Pfam" id="PF07336">
    <property type="entry name" value="ABATE"/>
    <property type="match status" value="1"/>
</dbReference>
<sequence>MELTYYSDYAVRLVNTEQPLRHTDTLTSVAAVRALFGEAQQAARRATDADVTRLRGVRARLRAVFTAAAEGDESSAVDLLNALLLEYPASPQISGHDFLDEAGRPRWHLHLAEHPSNATAGYAATACMGLAVQLTDLGVDRLGICEATPCRNAYIDTSTNRSRRYCSDRCATRANVAAYRARKRRERAVSGRTAPGNLPTAPANATTRAPEPDLDRPPADGSGAAASPAGPSTPAG</sequence>
<dbReference type="Proteomes" id="UP001183410">
    <property type="component" value="Unassembled WGS sequence"/>
</dbReference>
<feature type="compositionally biased region" description="Low complexity" evidence="1">
    <location>
        <begin position="219"/>
        <end position="236"/>
    </location>
</feature>
<dbReference type="EMBL" id="JAVREO010000002">
    <property type="protein sequence ID" value="MDT0265631.1"/>
    <property type="molecule type" value="Genomic_DNA"/>
</dbReference>
<accession>A0ABU2JKX5</accession>
<dbReference type="PANTHER" id="PTHR35525">
    <property type="entry name" value="BLL6575 PROTEIN"/>
    <property type="match status" value="1"/>
</dbReference>
<dbReference type="Gene3D" id="1.10.3300.10">
    <property type="entry name" value="Jann2411-like domain"/>
    <property type="match status" value="1"/>
</dbReference>
<name>A0ABU2JKX5_9ACTN</name>
<dbReference type="SUPFAM" id="SSF160904">
    <property type="entry name" value="Jann2411-like"/>
    <property type="match status" value="1"/>
</dbReference>
<proteinExistence type="predicted"/>
<keyword evidence="4" id="KW-1185">Reference proteome</keyword>
<organism evidence="3 4">
    <name type="scientific">Streptomyces chisholmiae</name>
    <dbReference type="NCBI Taxonomy" id="3075540"/>
    <lineage>
        <taxon>Bacteria</taxon>
        <taxon>Bacillati</taxon>
        <taxon>Actinomycetota</taxon>
        <taxon>Actinomycetes</taxon>
        <taxon>Kitasatosporales</taxon>
        <taxon>Streptomycetaceae</taxon>
        <taxon>Streptomyces</taxon>
    </lineage>
</organism>
<feature type="compositionally biased region" description="Low complexity" evidence="1">
    <location>
        <begin position="193"/>
        <end position="209"/>
    </location>
</feature>
<dbReference type="InterPro" id="IPR023286">
    <property type="entry name" value="ABATE_dom_sf"/>
</dbReference>
<feature type="region of interest" description="Disordered" evidence="1">
    <location>
        <begin position="181"/>
        <end position="236"/>
    </location>
</feature>
<protein>
    <submittedName>
        <fullName evidence="3">CGNR zinc finger domain-containing protein</fullName>
    </submittedName>
</protein>
<feature type="domain" description="Zinc finger CGNR" evidence="2">
    <location>
        <begin position="141"/>
        <end position="183"/>
    </location>
</feature>
<gene>
    <name evidence="3" type="ORF">RM844_04930</name>
</gene>
<dbReference type="InterPro" id="IPR010852">
    <property type="entry name" value="ABATE"/>
</dbReference>
<evidence type="ECO:0000259" key="2">
    <source>
        <dbReference type="Pfam" id="PF11706"/>
    </source>
</evidence>
<dbReference type="InterPro" id="IPR021005">
    <property type="entry name" value="Znf_CGNR"/>
</dbReference>
<evidence type="ECO:0000313" key="3">
    <source>
        <dbReference type="EMBL" id="MDT0265631.1"/>
    </source>
</evidence>
<dbReference type="RefSeq" id="WP_311665121.1">
    <property type="nucleotide sequence ID" value="NZ_JAVREO010000002.1"/>
</dbReference>
<dbReference type="Pfam" id="PF11706">
    <property type="entry name" value="zf-CGNR"/>
    <property type="match status" value="1"/>
</dbReference>